<dbReference type="SMART" id="SM00100">
    <property type="entry name" value="cNMP"/>
    <property type="match status" value="1"/>
</dbReference>
<dbReference type="PROSITE" id="PS51063">
    <property type="entry name" value="HTH_CRP_2"/>
    <property type="match status" value="1"/>
</dbReference>
<keyword evidence="7" id="KW-1185">Reference proteome</keyword>
<dbReference type="AlphaFoldDB" id="A0A2M8J4N5"/>
<dbReference type="InterPro" id="IPR036390">
    <property type="entry name" value="WH_DNA-bd_sf"/>
</dbReference>
<dbReference type="OrthoDB" id="3525895at2"/>
<keyword evidence="3" id="KW-0804">Transcription</keyword>
<dbReference type="PROSITE" id="PS00889">
    <property type="entry name" value="CNMP_BINDING_2"/>
    <property type="match status" value="1"/>
</dbReference>
<dbReference type="PANTHER" id="PTHR24567">
    <property type="entry name" value="CRP FAMILY TRANSCRIPTIONAL REGULATORY PROTEIN"/>
    <property type="match status" value="1"/>
</dbReference>
<dbReference type="SUPFAM" id="SSF51206">
    <property type="entry name" value="cAMP-binding domain-like"/>
    <property type="match status" value="1"/>
</dbReference>
<feature type="domain" description="HTH crp-type" evidence="5">
    <location>
        <begin position="145"/>
        <end position="213"/>
    </location>
</feature>
<keyword evidence="1" id="KW-0805">Transcription regulation</keyword>
<proteinExistence type="predicted"/>
<dbReference type="Pfam" id="PF13545">
    <property type="entry name" value="HTH_Crp_2"/>
    <property type="match status" value="1"/>
</dbReference>
<evidence type="ECO:0000259" key="4">
    <source>
        <dbReference type="PROSITE" id="PS50042"/>
    </source>
</evidence>
<reference evidence="6 7" key="1">
    <citation type="journal article" date="2018" name="Int. J. Syst. Evol. Microbiol.">
        <title>Pseudooceanicola lipolyticus sp. nov., a marine alphaproteobacterium, reclassification of Oceanicola flagellatus as Pseudooceanicola flagellatus comb. nov. and emended description of the genus Pseudooceanicola.</title>
        <authorList>
            <person name="Huang M.-M."/>
            <person name="Guo L.-L."/>
            <person name="Wu Y.-H."/>
            <person name="Lai Q.-L."/>
            <person name="Shao Z.-Z."/>
            <person name="Wang C.-S."/>
            <person name="Wu M."/>
            <person name="Xu X.-W."/>
        </authorList>
    </citation>
    <scope>NUCLEOTIDE SEQUENCE [LARGE SCALE GENOMIC DNA]</scope>
    <source>
        <strain evidence="6 7">157</strain>
    </source>
</reference>
<evidence type="ECO:0000259" key="5">
    <source>
        <dbReference type="PROSITE" id="PS51063"/>
    </source>
</evidence>
<dbReference type="CDD" id="cd00038">
    <property type="entry name" value="CAP_ED"/>
    <property type="match status" value="1"/>
</dbReference>
<dbReference type="InterPro" id="IPR036388">
    <property type="entry name" value="WH-like_DNA-bd_sf"/>
</dbReference>
<dbReference type="InterPro" id="IPR014710">
    <property type="entry name" value="RmlC-like_jellyroll"/>
</dbReference>
<organism evidence="6 7">
    <name type="scientific">Pseudooceanicola lipolyticus</name>
    <dbReference type="NCBI Taxonomy" id="2029104"/>
    <lineage>
        <taxon>Bacteria</taxon>
        <taxon>Pseudomonadati</taxon>
        <taxon>Pseudomonadota</taxon>
        <taxon>Alphaproteobacteria</taxon>
        <taxon>Rhodobacterales</taxon>
        <taxon>Paracoccaceae</taxon>
        <taxon>Pseudooceanicola</taxon>
    </lineage>
</organism>
<evidence type="ECO:0000313" key="6">
    <source>
        <dbReference type="EMBL" id="PJE37741.1"/>
    </source>
</evidence>
<dbReference type="Gene3D" id="2.60.120.10">
    <property type="entry name" value="Jelly Rolls"/>
    <property type="match status" value="1"/>
</dbReference>
<dbReference type="SUPFAM" id="SSF46785">
    <property type="entry name" value="Winged helix' DNA-binding domain"/>
    <property type="match status" value="1"/>
</dbReference>
<feature type="domain" description="Cyclic nucleotide-binding" evidence="4">
    <location>
        <begin position="10"/>
        <end position="105"/>
    </location>
</feature>
<protein>
    <submittedName>
        <fullName evidence="6">Crp/Fnr family transcriptional regulator</fullName>
    </submittedName>
</protein>
<dbReference type="EMBL" id="PGTB01000010">
    <property type="protein sequence ID" value="PJE37741.1"/>
    <property type="molecule type" value="Genomic_DNA"/>
</dbReference>
<dbReference type="InterPro" id="IPR018490">
    <property type="entry name" value="cNMP-bd_dom_sf"/>
</dbReference>
<evidence type="ECO:0000256" key="3">
    <source>
        <dbReference type="ARBA" id="ARBA00023163"/>
    </source>
</evidence>
<sequence length="224" mass="24386">MTLETFPKTGFLAEASDALSALLGELSTTVKLNDGDVLFEQGDEARELYAVMKGSLEVSVLSLDGRKLALNVLREGALFGEIALFDPGERTATVTALEPSSVLRVRYDDVLDEVRSAPELAIDLIHLAGQRMRWMDRQLNEQVFLPMPSRLARKILYLTDRPEGGPATLALSQAELAEFVGATREAVSKTLSSWKRMGVIDSARGALSVKDRAALQALADPDLI</sequence>
<comment type="caution">
    <text evidence="6">The sequence shown here is derived from an EMBL/GenBank/DDBJ whole genome shotgun (WGS) entry which is preliminary data.</text>
</comment>
<dbReference type="InterPro" id="IPR012318">
    <property type="entry name" value="HTH_CRP"/>
</dbReference>
<dbReference type="Pfam" id="PF00027">
    <property type="entry name" value="cNMP_binding"/>
    <property type="match status" value="1"/>
</dbReference>
<dbReference type="PROSITE" id="PS50042">
    <property type="entry name" value="CNMP_BINDING_3"/>
    <property type="match status" value="1"/>
</dbReference>
<dbReference type="InterPro" id="IPR000595">
    <property type="entry name" value="cNMP-bd_dom"/>
</dbReference>
<keyword evidence="2" id="KW-0238">DNA-binding</keyword>
<evidence type="ECO:0000256" key="2">
    <source>
        <dbReference type="ARBA" id="ARBA00023125"/>
    </source>
</evidence>
<dbReference type="SMART" id="SM00419">
    <property type="entry name" value="HTH_CRP"/>
    <property type="match status" value="1"/>
</dbReference>
<name>A0A2M8J4N5_9RHOB</name>
<gene>
    <name evidence="6" type="ORF">CVM52_05690</name>
</gene>
<evidence type="ECO:0000256" key="1">
    <source>
        <dbReference type="ARBA" id="ARBA00023015"/>
    </source>
</evidence>
<dbReference type="PANTHER" id="PTHR24567:SF74">
    <property type="entry name" value="HTH-TYPE TRANSCRIPTIONAL REGULATOR ARCR"/>
    <property type="match status" value="1"/>
</dbReference>
<evidence type="ECO:0000313" key="7">
    <source>
        <dbReference type="Proteomes" id="UP000231553"/>
    </source>
</evidence>
<dbReference type="Gene3D" id="1.10.10.10">
    <property type="entry name" value="Winged helix-like DNA-binding domain superfamily/Winged helix DNA-binding domain"/>
    <property type="match status" value="1"/>
</dbReference>
<accession>A0A2M8J4N5</accession>
<dbReference type="InterPro" id="IPR018488">
    <property type="entry name" value="cNMP-bd_CS"/>
</dbReference>
<dbReference type="Proteomes" id="UP000231553">
    <property type="component" value="Unassembled WGS sequence"/>
</dbReference>
<dbReference type="GO" id="GO:0003677">
    <property type="term" value="F:DNA binding"/>
    <property type="evidence" value="ECO:0007669"/>
    <property type="project" value="UniProtKB-KW"/>
</dbReference>
<dbReference type="PRINTS" id="PR00034">
    <property type="entry name" value="HTHCRP"/>
</dbReference>
<dbReference type="RefSeq" id="WP_100161580.1">
    <property type="nucleotide sequence ID" value="NZ_PGTB01000010.1"/>
</dbReference>
<dbReference type="GO" id="GO:0003700">
    <property type="term" value="F:DNA-binding transcription factor activity"/>
    <property type="evidence" value="ECO:0007669"/>
    <property type="project" value="TreeGrafter"/>
</dbReference>
<dbReference type="InterPro" id="IPR050397">
    <property type="entry name" value="Env_Response_Regulators"/>
</dbReference>
<dbReference type="GO" id="GO:0005829">
    <property type="term" value="C:cytosol"/>
    <property type="evidence" value="ECO:0007669"/>
    <property type="project" value="TreeGrafter"/>
</dbReference>